<dbReference type="EMBL" id="VOBQ01000022">
    <property type="protein sequence ID" value="TWO67887.1"/>
    <property type="molecule type" value="Genomic_DNA"/>
</dbReference>
<dbReference type="Proteomes" id="UP000318199">
    <property type="component" value="Unassembled WGS sequence"/>
</dbReference>
<gene>
    <name evidence="1" type="ORF">FN976_24975</name>
</gene>
<proteinExistence type="predicted"/>
<accession>A0A562ZHN5</accession>
<keyword evidence="2" id="KW-1185">Reference proteome</keyword>
<name>A0A562ZHN5_9BURK</name>
<dbReference type="RefSeq" id="WP_145896051.1">
    <property type="nucleotide sequence ID" value="NZ_VOBQ01000022.1"/>
</dbReference>
<evidence type="ECO:0000313" key="2">
    <source>
        <dbReference type="Proteomes" id="UP000318199"/>
    </source>
</evidence>
<evidence type="ECO:0000313" key="1">
    <source>
        <dbReference type="EMBL" id="TWO67887.1"/>
    </source>
</evidence>
<organism evidence="1 2">
    <name type="scientific">Caenimonas sedimenti</name>
    <dbReference type="NCBI Taxonomy" id="2596921"/>
    <lineage>
        <taxon>Bacteria</taxon>
        <taxon>Pseudomonadati</taxon>
        <taxon>Pseudomonadota</taxon>
        <taxon>Betaproteobacteria</taxon>
        <taxon>Burkholderiales</taxon>
        <taxon>Comamonadaceae</taxon>
        <taxon>Caenimonas</taxon>
    </lineage>
</organism>
<protein>
    <submittedName>
        <fullName evidence="1">Uncharacterized protein</fullName>
    </submittedName>
</protein>
<comment type="caution">
    <text evidence="1">The sequence shown here is derived from an EMBL/GenBank/DDBJ whole genome shotgun (WGS) entry which is preliminary data.</text>
</comment>
<reference evidence="1 2" key="1">
    <citation type="submission" date="2019-07" db="EMBL/GenBank/DDBJ databases">
        <title>Caenimonas sedimenti sp. nov., isolated from activated sludge.</title>
        <authorList>
            <person name="Xu J."/>
        </authorList>
    </citation>
    <scope>NUCLEOTIDE SEQUENCE [LARGE SCALE GENOMIC DNA]</scope>
    <source>
        <strain evidence="1 2">HX-9-20</strain>
    </source>
</reference>
<dbReference type="AlphaFoldDB" id="A0A562ZHN5"/>
<dbReference type="OrthoDB" id="8900391at2"/>
<sequence length="310" mass="34306">MTDDPDQTASLMTPARLAQLRMKPAKPAGTPTAYLDQLAADAGSGHVRRLVDLRKQLEVQARERNYNGVATALESLSAELPKLDFELLQPKGWLARATGKGKEEGAGFVAQYERIGRAIEDLADEVKEAHKKHQALTPVTERSLVEFEVEERAIDKIVGQGSRWLQDMRAQLKTRQFSGPDVEAQKLIDEDTKRCELLVGRLKHLGFARSAAQHTKERVNTTAGKREGALGALQSMLDGEVKAWRSRLRLVAEAVAEGGPGVDLEPARTAHDELMKALKRASRDCNQLQFYEKDLVDELAALEKPLQEAV</sequence>